<gene>
    <name evidence="1" type="ORF">METZ01_LOCUS419094</name>
</gene>
<evidence type="ECO:0000313" key="1">
    <source>
        <dbReference type="EMBL" id="SVD66240.1"/>
    </source>
</evidence>
<feature type="non-terminal residue" evidence="1">
    <location>
        <position position="1"/>
    </location>
</feature>
<organism evidence="1">
    <name type="scientific">marine metagenome</name>
    <dbReference type="NCBI Taxonomy" id="408172"/>
    <lineage>
        <taxon>unclassified sequences</taxon>
        <taxon>metagenomes</taxon>
        <taxon>ecological metagenomes</taxon>
    </lineage>
</organism>
<name>A0A382X5U2_9ZZZZ</name>
<dbReference type="AlphaFoldDB" id="A0A382X5U2"/>
<sequence length="61" mass="7291">KSIGWGQQAEILTYLVKESSKIYEIAVNYNGRTYKDGKKIKYYNVFEVIFWIVYTKIKTLF</sequence>
<reference evidence="1" key="1">
    <citation type="submission" date="2018-05" db="EMBL/GenBank/DDBJ databases">
        <authorList>
            <person name="Lanie J.A."/>
            <person name="Ng W.-L."/>
            <person name="Kazmierczak K.M."/>
            <person name="Andrzejewski T.M."/>
            <person name="Davidsen T.M."/>
            <person name="Wayne K.J."/>
            <person name="Tettelin H."/>
            <person name="Glass J.I."/>
            <person name="Rusch D."/>
            <person name="Podicherti R."/>
            <person name="Tsui H.-C.T."/>
            <person name="Winkler M.E."/>
        </authorList>
    </citation>
    <scope>NUCLEOTIDE SEQUENCE</scope>
</reference>
<protein>
    <submittedName>
        <fullName evidence="1">Uncharacterized protein</fullName>
    </submittedName>
</protein>
<dbReference type="EMBL" id="UINC01165061">
    <property type="protein sequence ID" value="SVD66240.1"/>
    <property type="molecule type" value="Genomic_DNA"/>
</dbReference>
<accession>A0A382X5U2</accession>
<proteinExistence type="predicted"/>